<proteinExistence type="predicted"/>
<dbReference type="SUPFAM" id="SSF51215">
    <property type="entry name" value="Regulatory protein AraC"/>
    <property type="match status" value="1"/>
</dbReference>
<dbReference type="InterPro" id="IPR003313">
    <property type="entry name" value="AraC-bd"/>
</dbReference>
<dbReference type="RefSeq" id="WP_162330049.1">
    <property type="nucleotide sequence ID" value="NZ_CP048113.1"/>
</dbReference>
<dbReference type="Pfam" id="PF12833">
    <property type="entry name" value="HTH_18"/>
    <property type="match status" value="1"/>
</dbReference>
<dbReference type="PANTHER" id="PTHR43280:SF32">
    <property type="entry name" value="TRANSCRIPTIONAL REGULATORY PROTEIN"/>
    <property type="match status" value="1"/>
</dbReference>
<dbReference type="Gene3D" id="2.60.120.10">
    <property type="entry name" value="Jelly Rolls"/>
    <property type="match status" value="1"/>
</dbReference>
<dbReference type="EMBL" id="CP048113">
    <property type="protein sequence ID" value="QHS58344.1"/>
    <property type="molecule type" value="Genomic_DNA"/>
</dbReference>
<accession>A0A6B9ZAK9</accession>
<reference evidence="5 6" key="1">
    <citation type="submission" date="2020-01" db="EMBL/GenBank/DDBJ databases">
        <title>Complete genome sequence of Chitinophaga sp. H33E-04 isolated from quinoa roots.</title>
        <authorList>
            <person name="Weon H.-Y."/>
            <person name="Lee S.A."/>
        </authorList>
    </citation>
    <scope>NUCLEOTIDE SEQUENCE [LARGE SCALE GENOMIC DNA]</scope>
    <source>
        <strain evidence="5 6">H33E-04</strain>
    </source>
</reference>
<dbReference type="KEGG" id="chih:GWR21_01660"/>
<evidence type="ECO:0000259" key="4">
    <source>
        <dbReference type="PROSITE" id="PS01124"/>
    </source>
</evidence>
<dbReference type="PROSITE" id="PS01124">
    <property type="entry name" value="HTH_ARAC_FAMILY_2"/>
    <property type="match status" value="1"/>
</dbReference>
<gene>
    <name evidence="5" type="ORF">GWR21_01660</name>
</gene>
<keyword evidence="1" id="KW-0805">Transcription regulation</keyword>
<feature type="domain" description="HTH araC/xylS-type" evidence="4">
    <location>
        <begin position="184"/>
        <end position="282"/>
    </location>
</feature>
<evidence type="ECO:0000256" key="3">
    <source>
        <dbReference type="ARBA" id="ARBA00023163"/>
    </source>
</evidence>
<keyword evidence="6" id="KW-1185">Reference proteome</keyword>
<protein>
    <submittedName>
        <fullName evidence="5">AraC family transcriptional regulator</fullName>
    </submittedName>
</protein>
<sequence>MRKTNKPIPVNYLEDNFNSGITIERMSLHDMPIFDIVAEAHRHDRHSFFLLENGTMTIEIDFQRHRLKRSSLLYMHPDQVHRILAFKDVVVSSWAITNEYLHPEHLKLLEKLTPGGPLPLRKETFSLFYQAVTLFLQFSEQPQDSVYQSLLKDSCNALIALTISQYLKRAKTTDHPTRAETVTQAFRELLDHHYTADKRPAAYARQLNLSVPYLNECVRNTTGFSVSHHIQQRVVLEAKRLLYHSDKSVKEIASWLGYDDYPYFIRLFTKVAGMPPLSFRHKNLD</sequence>
<dbReference type="Gene3D" id="1.10.10.60">
    <property type="entry name" value="Homeodomain-like"/>
    <property type="match status" value="1"/>
</dbReference>
<keyword evidence="3" id="KW-0804">Transcription</keyword>
<dbReference type="InterPro" id="IPR014710">
    <property type="entry name" value="RmlC-like_jellyroll"/>
</dbReference>
<evidence type="ECO:0000256" key="2">
    <source>
        <dbReference type="ARBA" id="ARBA00023125"/>
    </source>
</evidence>
<evidence type="ECO:0000313" key="5">
    <source>
        <dbReference type="EMBL" id="QHS58344.1"/>
    </source>
</evidence>
<dbReference type="InterPro" id="IPR009057">
    <property type="entry name" value="Homeodomain-like_sf"/>
</dbReference>
<dbReference type="InterPro" id="IPR037923">
    <property type="entry name" value="HTH-like"/>
</dbReference>
<dbReference type="Pfam" id="PF02311">
    <property type="entry name" value="AraC_binding"/>
    <property type="match status" value="1"/>
</dbReference>
<dbReference type="GO" id="GO:0043565">
    <property type="term" value="F:sequence-specific DNA binding"/>
    <property type="evidence" value="ECO:0007669"/>
    <property type="project" value="InterPro"/>
</dbReference>
<keyword evidence="2" id="KW-0238">DNA-binding</keyword>
<dbReference type="InterPro" id="IPR018060">
    <property type="entry name" value="HTH_AraC"/>
</dbReference>
<dbReference type="AlphaFoldDB" id="A0A6B9ZAK9"/>
<evidence type="ECO:0000313" key="6">
    <source>
        <dbReference type="Proteomes" id="UP000476411"/>
    </source>
</evidence>
<dbReference type="PANTHER" id="PTHR43280">
    <property type="entry name" value="ARAC-FAMILY TRANSCRIPTIONAL REGULATOR"/>
    <property type="match status" value="1"/>
</dbReference>
<dbReference type="SMART" id="SM00342">
    <property type="entry name" value="HTH_ARAC"/>
    <property type="match status" value="1"/>
</dbReference>
<dbReference type="GO" id="GO:0003700">
    <property type="term" value="F:DNA-binding transcription factor activity"/>
    <property type="evidence" value="ECO:0007669"/>
    <property type="project" value="InterPro"/>
</dbReference>
<evidence type="ECO:0000256" key="1">
    <source>
        <dbReference type="ARBA" id="ARBA00023015"/>
    </source>
</evidence>
<name>A0A6B9ZAK9_9BACT</name>
<dbReference type="Proteomes" id="UP000476411">
    <property type="component" value="Chromosome"/>
</dbReference>
<dbReference type="SUPFAM" id="SSF46689">
    <property type="entry name" value="Homeodomain-like"/>
    <property type="match status" value="1"/>
</dbReference>
<organism evidence="5 6">
    <name type="scientific">Chitinophaga agri</name>
    <dbReference type="NCBI Taxonomy" id="2703787"/>
    <lineage>
        <taxon>Bacteria</taxon>
        <taxon>Pseudomonadati</taxon>
        <taxon>Bacteroidota</taxon>
        <taxon>Chitinophagia</taxon>
        <taxon>Chitinophagales</taxon>
        <taxon>Chitinophagaceae</taxon>
        <taxon>Chitinophaga</taxon>
    </lineage>
</organism>